<keyword evidence="5" id="KW-0720">Serine protease</keyword>
<keyword evidence="3 8" id="KW-0812">Transmembrane</keyword>
<gene>
    <name evidence="10" type="ORF">BCF33_1840</name>
</gene>
<sequence>MQGYDESPFQALPPVVVALALAVALPELALSAADRGLLGAGAAGWRIEALKALGVFPRLLDLGAARGDVIAAEPWRLATFPFVHRGFADMLFGVVFVLALGKFVAEAMGTLATLAVFFGAAIFGALLWWALGGASAPLAGAYVPAYGLIGAFTFVLFTRAGAAGGSRLAAFRLIGFLMAIQLAFSLLFGAADWWMGEMAGFLFGFAISFVAAPGRARVFLERIRSR</sequence>
<evidence type="ECO:0000256" key="5">
    <source>
        <dbReference type="ARBA" id="ARBA00022825"/>
    </source>
</evidence>
<accession>A0A2T0X1Z9</accession>
<dbReference type="InterPro" id="IPR002610">
    <property type="entry name" value="Peptidase_S54_rhomboid-like"/>
</dbReference>
<keyword evidence="4" id="KW-0378">Hydrolase</keyword>
<evidence type="ECO:0000256" key="6">
    <source>
        <dbReference type="ARBA" id="ARBA00022989"/>
    </source>
</evidence>
<dbReference type="PANTHER" id="PTHR22936:SF69">
    <property type="entry name" value="RHOMBOID-LIKE PROTEIN"/>
    <property type="match status" value="1"/>
</dbReference>
<dbReference type="Proteomes" id="UP000238801">
    <property type="component" value="Unassembled WGS sequence"/>
</dbReference>
<name>A0A2T0X1Z9_9RHOB</name>
<evidence type="ECO:0000313" key="10">
    <source>
        <dbReference type="EMBL" id="PRY92976.1"/>
    </source>
</evidence>
<keyword evidence="2 10" id="KW-0645">Protease</keyword>
<keyword evidence="6 8" id="KW-1133">Transmembrane helix</keyword>
<dbReference type="Gene3D" id="1.20.1540.10">
    <property type="entry name" value="Rhomboid-like"/>
    <property type="match status" value="1"/>
</dbReference>
<evidence type="ECO:0000256" key="1">
    <source>
        <dbReference type="ARBA" id="ARBA00004141"/>
    </source>
</evidence>
<dbReference type="OrthoDB" id="7836448at2"/>
<feature type="transmembrane region" description="Helical" evidence="8">
    <location>
        <begin position="137"/>
        <end position="157"/>
    </location>
</feature>
<protein>
    <submittedName>
        <fullName evidence="10">Membrane associated rhomboid family serine protease</fullName>
    </submittedName>
</protein>
<feature type="transmembrane region" description="Helical" evidence="8">
    <location>
        <begin position="111"/>
        <end position="131"/>
    </location>
</feature>
<dbReference type="InterPro" id="IPR035952">
    <property type="entry name" value="Rhomboid-like_sf"/>
</dbReference>
<evidence type="ECO:0000256" key="3">
    <source>
        <dbReference type="ARBA" id="ARBA00022692"/>
    </source>
</evidence>
<keyword evidence="7 8" id="KW-0472">Membrane</keyword>
<comment type="caution">
    <text evidence="10">The sequence shown here is derived from an EMBL/GenBank/DDBJ whole genome shotgun (WGS) entry which is preliminary data.</text>
</comment>
<dbReference type="Pfam" id="PF01694">
    <property type="entry name" value="Rhomboid"/>
    <property type="match status" value="1"/>
</dbReference>
<comment type="subcellular location">
    <subcellularLocation>
        <location evidence="1">Membrane</location>
        <topology evidence="1">Multi-pass membrane protein</topology>
    </subcellularLocation>
</comment>
<feature type="transmembrane region" description="Helical" evidence="8">
    <location>
        <begin position="82"/>
        <end position="104"/>
    </location>
</feature>
<evidence type="ECO:0000256" key="7">
    <source>
        <dbReference type="ARBA" id="ARBA00023136"/>
    </source>
</evidence>
<evidence type="ECO:0000259" key="9">
    <source>
        <dbReference type="Pfam" id="PF01694"/>
    </source>
</evidence>
<feature type="transmembrane region" description="Helical" evidence="8">
    <location>
        <begin position="200"/>
        <end position="220"/>
    </location>
</feature>
<keyword evidence="11" id="KW-1185">Reference proteome</keyword>
<dbReference type="SUPFAM" id="SSF144091">
    <property type="entry name" value="Rhomboid-like"/>
    <property type="match status" value="1"/>
</dbReference>
<organism evidence="10 11">
    <name type="scientific">Hasllibacter halocynthiae</name>
    <dbReference type="NCBI Taxonomy" id="595589"/>
    <lineage>
        <taxon>Bacteria</taxon>
        <taxon>Pseudomonadati</taxon>
        <taxon>Pseudomonadota</taxon>
        <taxon>Alphaproteobacteria</taxon>
        <taxon>Rhodobacterales</taxon>
        <taxon>Roseobacteraceae</taxon>
        <taxon>Hasllibacter</taxon>
    </lineage>
</organism>
<evidence type="ECO:0000256" key="4">
    <source>
        <dbReference type="ARBA" id="ARBA00022801"/>
    </source>
</evidence>
<dbReference type="GO" id="GO:0006508">
    <property type="term" value="P:proteolysis"/>
    <property type="evidence" value="ECO:0007669"/>
    <property type="project" value="UniProtKB-KW"/>
</dbReference>
<evidence type="ECO:0000256" key="8">
    <source>
        <dbReference type="SAM" id="Phobius"/>
    </source>
</evidence>
<evidence type="ECO:0000313" key="11">
    <source>
        <dbReference type="Proteomes" id="UP000238801"/>
    </source>
</evidence>
<dbReference type="AlphaFoldDB" id="A0A2T0X1Z9"/>
<proteinExistence type="predicted"/>
<dbReference type="EMBL" id="PVTT01000002">
    <property type="protein sequence ID" value="PRY92976.1"/>
    <property type="molecule type" value="Genomic_DNA"/>
</dbReference>
<dbReference type="GO" id="GO:0004252">
    <property type="term" value="F:serine-type endopeptidase activity"/>
    <property type="evidence" value="ECO:0007669"/>
    <property type="project" value="InterPro"/>
</dbReference>
<feature type="transmembrane region" description="Helical" evidence="8">
    <location>
        <begin position="169"/>
        <end position="188"/>
    </location>
</feature>
<dbReference type="InterPro" id="IPR022764">
    <property type="entry name" value="Peptidase_S54_rhomboid_dom"/>
</dbReference>
<feature type="domain" description="Peptidase S54 rhomboid" evidence="9">
    <location>
        <begin position="73"/>
        <end position="211"/>
    </location>
</feature>
<dbReference type="PANTHER" id="PTHR22936">
    <property type="entry name" value="RHOMBOID-RELATED"/>
    <property type="match status" value="1"/>
</dbReference>
<dbReference type="RefSeq" id="WP_158259395.1">
    <property type="nucleotide sequence ID" value="NZ_PVTT01000002.1"/>
</dbReference>
<dbReference type="GO" id="GO:0016020">
    <property type="term" value="C:membrane"/>
    <property type="evidence" value="ECO:0007669"/>
    <property type="project" value="UniProtKB-SubCell"/>
</dbReference>
<reference evidence="10 11" key="1">
    <citation type="submission" date="2018-03" db="EMBL/GenBank/DDBJ databases">
        <title>Genomic Encyclopedia of Archaeal and Bacterial Type Strains, Phase II (KMG-II): from individual species to whole genera.</title>
        <authorList>
            <person name="Goeker M."/>
        </authorList>
    </citation>
    <scope>NUCLEOTIDE SEQUENCE [LARGE SCALE GENOMIC DNA]</scope>
    <source>
        <strain evidence="10 11">DSM 29318</strain>
    </source>
</reference>
<evidence type="ECO:0000256" key="2">
    <source>
        <dbReference type="ARBA" id="ARBA00022670"/>
    </source>
</evidence>